<name>X1FSX4_9ZZZZ</name>
<protein>
    <recommendedName>
        <fullName evidence="8">ABC transmembrane type-1 domain-containing protein</fullName>
    </recommendedName>
</protein>
<comment type="caution">
    <text evidence="9">The sequence shown here is derived from an EMBL/GenBank/DDBJ whole genome shotgun (WGS) entry which is preliminary data.</text>
</comment>
<dbReference type="SUPFAM" id="SSF161098">
    <property type="entry name" value="MetI-like"/>
    <property type="match status" value="1"/>
</dbReference>
<evidence type="ECO:0000256" key="4">
    <source>
        <dbReference type="ARBA" id="ARBA00022692"/>
    </source>
</evidence>
<sequence>MNLSISARNRKRLGGIVFHTIVFSFGVIMLYPLLWMVIGSFKSSGNALTSTLIPDYFHFGNYIDGWRGFGGDETFARYFRNSFVIASISTLGQVLLATITGYGFARIKFTGNKICFSIMIITLLLPSQILRIPQYIMFNQIGWMDTYLPIILPGFFPLPFFIFLMVQFIRGIPKELDEAARIDGCGHFGIFFRILLPNLKPVLITGTIFSFYWTWNEFMTPLLYLQTPAKYPVSVALHLFSDPGTITNWGAMFAISTLSIIP</sequence>
<evidence type="ECO:0000256" key="3">
    <source>
        <dbReference type="ARBA" id="ARBA00022475"/>
    </source>
</evidence>
<feature type="domain" description="ABC transmembrane type-1" evidence="8">
    <location>
        <begin position="79"/>
        <end position="262"/>
    </location>
</feature>
<evidence type="ECO:0000256" key="5">
    <source>
        <dbReference type="ARBA" id="ARBA00022989"/>
    </source>
</evidence>
<evidence type="ECO:0000256" key="1">
    <source>
        <dbReference type="ARBA" id="ARBA00004651"/>
    </source>
</evidence>
<evidence type="ECO:0000256" key="7">
    <source>
        <dbReference type="SAM" id="Phobius"/>
    </source>
</evidence>
<keyword evidence="5 7" id="KW-1133">Transmembrane helix</keyword>
<evidence type="ECO:0000256" key="6">
    <source>
        <dbReference type="ARBA" id="ARBA00023136"/>
    </source>
</evidence>
<dbReference type="GO" id="GO:0005886">
    <property type="term" value="C:plasma membrane"/>
    <property type="evidence" value="ECO:0007669"/>
    <property type="project" value="UniProtKB-SubCell"/>
</dbReference>
<keyword evidence="3" id="KW-1003">Cell membrane</keyword>
<feature type="transmembrane region" description="Helical" evidence="7">
    <location>
        <begin position="12"/>
        <end position="38"/>
    </location>
</feature>
<dbReference type="EMBL" id="BARU01020392">
    <property type="protein sequence ID" value="GAH48781.1"/>
    <property type="molecule type" value="Genomic_DNA"/>
</dbReference>
<evidence type="ECO:0000256" key="2">
    <source>
        <dbReference type="ARBA" id="ARBA00022448"/>
    </source>
</evidence>
<proteinExistence type="predicted"/>
<dbReference type="Pfam" id="PF00528">
    <property type="entry name" value="BPD_transp_1"/>
    <property type="match status" value="1"/>
</dbReference>
<dbReference type="AlphaFoldDB" id="X1FSX4"/>
<dbReference type="InterPro" id="IPR000515">
    <property type="entry name" value="MetI-like"/>
</dbReference>
<organism evidence="9">
    <name type="scientific">marine sediment metagenome</name>
    <dbReference type="NCBI Taxonomy" id="412755"/>
    <lineage>
        <taxon>unclassified sequences</taxon>
        <taxon>metagenomes</taxon>
        <taxon>ecological metagenomes</taxon>
    </lineage>
</organism>
<dbReference type="PANTHER" id="PTHR43744:SF6">
    <property type="entry name" value="ABC TRANSPORTER PERMEASE PROTEIN YESQ-RELATED"/>
    <property type="match status" value="1"/>
</dbReference>
<feature type="transmembrane region" description="Helical" evidence="7">
    <location>
        <begin position="150"/>
        <end position="169"/>
    </location>
</feature>
<keyword evidence="6 7" id="KW-0472">Membrane</keyword>
<feature type="transmembrane region" description="Helical" evidence="7">
    <location>
        <begin position="190"/>
        <end position="215"/>
    </location>
</feature>
<feature type="non-terminal residue" evidence="9">
    <location>
        <position position="262"/>
    </location>
</feature>
<gene>
    <name evidence="9" type="ORF">S03H2_33503</name>
</gene>
<dbReference type="Gene3D" id="1.10.3720.10">
    <property type="entry name" value="MetI-like"/>
    <property type="match status" value="1"/>
</dbReference>
<feature type="transmembrane region" description="Helical" evidence="7">
    <location>
        <begin position="83"/>
        <end position="102"/>
    </location>
</feature>
<evidence type="ECO:0000259" key="8">
    <source>
        <dbReference type="PROSITE" id="PS50928"/>
    </source>
</evidence>
<keyword evidence="2" id="KW-0813">Transport</keyword>
<reference evidence="9" key="1">
    <citation type="journal article" date="2014" name="Front. Microbiol.">
        <title>High frequency of phylogenetically diverse reductive dehalogenase-homologous genes in deep subseafloor sedimentary metagenomes.</title>
        <authorList>
            <person name="Kawai M."/>
            <person name="Futagami T."/>
            <person name="Toyoda A."/>
            <person name="Takaki Y."/>
            <person name="Nishi S."/>
            <person name="Hori S."/>
            <person name="Arai W."/>
            <person name="Tsubouchi T."/>
            <person name="Morono Y."/>
            <person name="Uchiyama I."/>
            <person name="Ito T."/>
            <person name="Fujiyama A."/>
            <person name="Inagaki F."/>
            <person name="Takami H."/>
        </authorList>
    </citation>
    <scope>NUCLEOTIDE SEQUENCE</scope>
    <source>
        <strain evidence="9">Expedition CK06-06</strain>
    </source>
</reference>
<keyword evidence="4 7" id="KW-0812">Transmembrane</keyword>
<comment type="subcellular location">
    <subcellularLocation>
        <location evidence="1">Cell membrane</location>
        <topology evidence="1">Multi-pass membrane protein</topology>
    </subcellularLocation>
</comment>
<dbReference type="InterPro" id="IPR035906">
    <property type="entry name" value="MetI-like_sf"/>
</dbReference>
<accession>X1FSX4</accession>
<evidence type="ECO:0000313" key="9">
    <source>
        <dbReference type="EMBL" id="GAH48781.1"/>
    </source>
</evidence>
<dbReference type="PANTHER" id="PTHR43744">
    <property type="entry name" value="ABC TRANSPORTER PERMEASE PROTEIN MG189-RELATED-RELATED"/>
    <property type="match status" value="1"/>
</dbReference>
<dbReference type="PROSITE" id="PS50928">
    <property type="entry name" value="ABC_TM1"/>
    <property type="match status" value="1"/>
</dbReference>
<dbReference type="GO" id="GO:0055085">
    <property type="term" value="P:transmembrane transport"/>
    <property type="evidence" value="ECO:0007669"/>
    <property type="project" value="InterPro"/>
</dbReference>
<feature type="transmembrane region" description="Helical" evidence="7">
    <location>
        <begin position="114"/>
        <end position="130"/>
    </location>
</feature>
<dbReference type="CDD" id="cd06261">
    <property type="entry name" value="TM_PBP2"/>
    <property type="match status" value="1"/>
</dbReference>